<gene>
    <name evidence="2" type="ORF">D9611_008975</name>
</gene>
<dbReference type="EMBL" id="JAACJK010000112">
    <property type="protein sequence ID" value="KAF5331946.1"/>
    <property type="molecule type" value="Genomic_DNA"/>
</dbReference>
<sequence length="572" mass="62609">MPIRPRSNVRQDTIIPYELWCEAFAHSEPSDVLSLGQTCKALHALVAQRSIWITILASICARHALFAPSYPLHDMDLAQLQRAAMRPNLLQRRMKNHALPGDRLNEARELGPVTILDLSQLRTSPENDGAEWSFHRHLVPGGRFLVQVRYPRASEDGMAITTQGPFSATLWDLGVPSSAPLSKPILMGAKDLGEYVEPVASVVSSYTGASKYILRVAIELGNSDEDRLVVILLSVSLRQVSHDDLVFQDLGMIRVTGGVQDELQEAVEPIIRGDLMLIRLTWNFVIWNFVADTYIVISTGIDLPEEQFVFTGKLVILFVEWWKKRGIRTWKVPSSESFKDVTSHSIVAPFDGPPTPPDHILPLPYPAFQNYTSISVNVPRGSLDLPFSFDVFSSPRLKGYAARRGKMTPRTPTRCMRCTLDNAKPSGEHHSDNMNELALVVEPVLSFSLNPPVTGPSLPLPQFATAMSDGNLTYAFLASTMKEYALAGGTGKEYGVFAYTLVPTGALPAPSAGPSSRSGESTVGQAASVEVVRLTALPQGNFQSGWTACAASGRLVDKDGPEDTAVLLDYLA</sequence>
<dbReference type="SUPFAM" id="SSF81383">
    <property type="entry name" value="F-box domain"/>
    <property type="match status" value="1"/>
</dbReference>
<evidence type="ECO:0000313" key="2">
    <source>
        <dbReference type="EMBL" id="KAF5331946.1"/>
    </source>
</evidence>
<dbReference type="AlphaFoldDB" id="A0A8H5FCN7"/>
<dbReference type="Proteomes" id="UP000541558">
    <property type="component" value="Unassembled WGS sequence"/>
</dbReference>
<name>A0A8H5FCN7_9AGAR</name>
<dbReference type="InterPro" id="IPR001810">
    <property type="entry name" value="F-box_dom"/>
</dbReference>
<proteinExistence type="predicted"/>
<reference evidence="2 3" key="1">
    <citation type="journal article" date="2020" name="ISME J.">
        <title>Uncovering the hidden diversity of litter-decomposition mechanisms in mushroom-forming fungi.</title>
        <authorList>
            <person name="Floudas D."/>
            <person name="Bentzer J."/>
            <person name="Ahren D."/>
            <person name="Johansson T."/>
            <person name="Persson P."/>
            <person name="Tunlid A."/>
        </authorList>
    </citation>
    <scope>NUCLEOTIDE SEQUENCE [LARGE SCALE GENOMIC DNA]</scope>
    <source>
        <strain evidence="2 3">CBS 175.51</strain>
    </source>
</reference>
<protein>
    <recommendedName>
        <fullName evidence="1">F-box domain-containing protein</fullName>
    </recommendedName>
</protein>
<dbReference type="OrthoDB" id="3034290at2759"/>
<accession>A0A8H5FCN7</accession>
<keyword evidence="3" id="KW-1185">Reference proteome</keyword>
<evidence type="ECO:0000313" key="3">
    <source>
        <dbReference type="Proteomes" id="UP000541558"/>
    </source>
</evidence>
<organism evidence="2 3">
    <name type="scientific">Ephemerocybe angulata</name>
    <dbReference type="NCBI Taxonomy" id="980116"/>
    <lineage>
        <taxon>Eukaryota</taxon>
        <taxon>Fungi</taxon>
        <taxon>Dikarya</taxon>
        <taxon>Basidiomycota</taxon>
        <taxon>Agaricomycotina</taxon>
        <taxon>Agaricomycetes</taxon>
        <taxon>Agaricomycetidae</taxon>
        <taxon>Agaricales</taxon>
        <taxon>Agaricineae</taxon>
        <taxon>Psathyrellaceae</taxon>
        <taxon>Ephemerocybe</taxon>
    </lineage>
</organism>
<dbReference type="CDD" id="cd09917">
    <property type="entry name" value="F-box_SF"/>
    <property type="match status" value="1"/>
</dbReference>
<evidence type="ECO:0000259" key="1">
    <source>
        <dbReference type="Pfam" id="PF12937"/>
    </source>
</evidence>
<feature type="domain" description="F-box" evidence="1">
    <location>
        <begin position="15"/>
        <end position="55"/>
    </location>
</feature>
<comment type="caution">
    <text evidence="2">The sequence shown here is derived from an EMBL/GenBank/DDBJ whole genome shotgun (WGS) entry which is preliminary data.</text>
</comment>
<dbReference type="InterPro" id="IPR036047">
    <property type="entry name" value="F-box-like_dom_sf"/>
</dbReference>
<dbReference type="Pfam" id="PF12937">
    <property type="entry name" value="F-box-like"/>
    <property type="match status" value="1"/>
</dbReference>